<dbReference type="PANTHER" id="PTHR45649:SF26">
    <property type="entry name" value="OS04G0435100 PROTEIN"/>
    <property type="match status" value="1"/>
</dbReference>
<evidence type="ECO:0008006" key="9">
    <source>
        <dbReference type="Google" id="ProtNLM"/>
    </source>
</evidence>
<evidence type="ECO:0000313" key="7">
    <source>
        <dbReference type="EMBL" id="KAK8868978.1"/>
    </source>
</evidence>
<dbReference type="PIRSF" id="PIRSF006060">
    <property type="entry name" value="AA_transporter"/>
    <property type="match status" value="1"/>
</dbReference>
<dbReference type="PANTHER" id="PTHR45649">
    <property type="entry name" value="AMINO-ACID PERMEASE BAT1"/>
    <property type="match status" value="1"/>
</dbReference>
<feature type="transmembrane region" description="Helical" evidence="6">
    <location>
        <begin position="382"/>
        <end position="403"/>
    </location>
</feature>
<feature type="transmembrane region" description="Helical" evidence="6">
    <location>
        <begin position="43"/>
        <end position="69"/>
    </location>
</feature>
<keyword evidence="3 6" id="KW-0812">Transmembrane</keyword>
<keyword evidence="5 6" id="KW-0472">Membrane</keyword>
<dbReference type="Pfam" id="PF13520">
    <property type="entry name" value="AA_permease_2"/>
    <property type="match status" value="1"/>
</dbReference>
<gene>
    <name evidence="7" type="ORF">PGQ11_007556</name>
</gene>
<comment type="caution">
    <text evidence="7">The sequence shown here is derived from an EMBL/GenBank/DDBJ whole genome shotgun (WGS) entry which is preliminary data.</text>
</comment>
<keyword evidence="2" id="KW-0813">Transport</keyword>
<evidence type="ECO:0000256" key="4">
    <source>
        <dbReference type="ARBA" id="ARBA00022989"/>
    </source>
</evidence>
<dbReference type="InterPro" id="IPR002293">
    <property type="entry name" value="AA/rel_permease1"/>
</dbReference>
<evidence type="ECO:0000256" key="1">
    <source>
        <dbReference type="ARBA" id="ARBA00004141"/>
    </source>
</evidence>
<protein>
    <recommendedName>
        <fullName evidence="9">Amino acid transporter</fullName>
    </recommendedName>
</protein>
<feature type="transmembrane region" description="Helical" evidence="6">
    <location>
        <begin position="283"/>
        <end position="304"/>
    </location>
</feature>
<reference evidence="7 8" key="1">
    <citation type="journal article" date="2024" name="IMA Fungus">
        <title>Apiospora arundinis, a panoply of carbohydrate-active enzymes and secondary metabolites.</title>
        <authorList>
            <person name="Sorensen T."/>
            <person name="Petersen C."/>
            <person name="Muurmann A.T."/>
            <person name="Christiansen J.V."/>
            <person name="Brundto M.L."/>
            <person name="Overgaard C.K."/>
            <person name="Boysen A.T."/>
            <person name="Wollenberg R.D."/>
            <person name="Larsen T.O."/>
            <person name="Sorensen J.L."/>
            <person name="Nielsen K.L."/>
            <person name="Sondergaard T.E."/>
        </authorList>
    </citation>
    <scope>NUCLEOTIDE SEQUENCE [LARGE SCALE GENOMIC DNA]</scope>
    <source>
        <strain evidence="7 8">AAU 773</strain>
    </source>
</reference>
<evidence type="ECO:0000256" key="3">
    <source>
        <dbReference type="ARBA" id="ARBA00022692"/>
    </source>
</evidence>
<evidence type="ECO:0000256" key="2">
    <source>
        <dbReference type="ARBA" id="ARBA00022448"/>
    </source>
</evidence>
<feature type="transmembrane region" description="Helical" evidence="6">
    <location>
        <begin position="195"/>
        <end position="214"/>
    </location>
</feature>
<feature type="transmembrane region" description="Helical" evidence="6">
    <location>
        <begin position="76"/>
        <end position="95"/>
    </location>
</feature>
<dbReference type="Gene3D" id="1.20.1740.10">
    <property type="entry name" value="Amino acid/polyamine transporter I"/>
    <property type="match status" value="1"/>
</dbReference>
<name>A0ABR2IVW8_9PEZI</name>
<keyword evidence="4 6" id="KW-1133">Transmembrane helix</keyword>
<feature type="transmembrane region" description="Helical" evidence="6">
    <location>
        <begin position="450"/>
        <end position="468"/>
    </location>
</feature>
<dbReference type="EMBL" id="JAPCWZ010000004">
    <property type="protein sequence ID" value="KAK8868978.1"/>
    <property type="molecule type" value="Genomic_DNA"/>
</dbReference>
<organism evidence="7 8">
    <name type="scientific">Apiospora arundinis</name>
    <dbReference type="NCBI Taxonomy" id="335852"/>
    <lineage>
        <taxon>Eukaryota</taxon>
        <taxon>Fungi</taxon>
        <taxon>Dikarya</taxon>
        <taxon>Ascomycota</taxon>
        <taxon>Pezizomycotina</taxon>
        <taxon>Sordariomycetes</taxon>
        <taxon>Xylariomycetidae</taxon>
        <taxon>Amphisphaeriales</taxon>
        <taxon>Apiosporaceae</taxon>
        <taxon>Apiospora</taxon>
    </lineage>
</organism>
<proteinExistence type="predicted"/>
<evidence type="ECO:0000256" key="6">
    <source>
        <dbReference type="SAM" id="Phobius"/>
    </source>
</evidence>
<comment type="subcellular location">
    <subcellularLocation>
        <location evidence="1">Membrane</location>
        <topology evidence="1">Multi-pass membrane protein</topology>
    </subcellularLocation>
</comment>
<dbReference type="Proteomes" id="UP001390339">
    <property type="component" value="Unassembled WGS sequence"/>
</dbReference>
<feature type="transmembrane region" description="Helical" evidence="6">
    <location>
        <begin position="333"/>
        <end position="362"/>
    </location>
</feature>
<feature type="transmembrane region" description="Helical" evidence="6">
    <location>
        <begin position="111"/>
        <end position="131"/>
    </location>
</feature>
<evidence type="ECO:0000313" key="8">
    <source>
        <dbReference type="Proteomes" id="UP001390339"/>
    </source>
</evidence>
<keyword evidence="8" id="KW-1185">Reference proteome</keyword>
<feature type="transmembrane region" description="Helical" evidence="6">
    <location>
        <begin position="480"/>
        <end position="498"/>
    </location>
</feature>
<accession>A0ABR2IVW8</accession>
<feature type="transmembrane region" description="Helical" evidence="6">
    <location>
        <begin position="410"/>
        <end position="430"/>
    </location>
</feature>
<evidence type="ECO:0000256" key="5">
    <source>
        <dbReference type="ARBA" id="ARBA00023136"/>
    </source>
</evidence>
<feature type="transmembrane region" description="Helical" evidence="6">
    <location>
        <begin position="138"/>
        <end position="160"/>
    </location>
</feature>
<sequence>MALPVKENDDVDKSLARTQSFTSDLVEDTVVQDFGYEPTYSRIFSSIGSMSLTLAMASPMCGVFVAVTYQISYGGYWGLTWGWLVPAILFFPWALTTAEFCSAMPVNGANYWWTAALAPPSVSRPISFIAGMANVMNALTSIASMAWASSSAICTIISMYNGWEPTNAMVFGISWALCILWYIMASMKMAQASQLYIGSASIVLVSTVIFFIALPVSQAVQGTPFASAAKVFGEYTNFSDWNDPVAVPMTWFTAAWVITGWNAPAAVAEETHNARIVAPRSIITTYSLMSVMGLMVCVLVAFCIPDIEAAAMDPTGFPALTLLIQRWGPNAGVAFLLIIFFNTAIGGGAVLVMMSCQTAAFARDGGLLFNDKLCYVSPRSNMPIYTTTLLTIGGMLMLCLGFSPIASTTIYSLAVIAVMMLYALPMVFRIFDGGRWVPGPWNYGRLSKPIHVLGLLTVLFMTIMECFPPEANWTGAKLNYNWAVLIGAVLISMVMWFTHGSRNYKGPDQEMLAAWRSQRITQGIDSIEGVRPA</sequence>
<feature type="transmembrane region" description="Helical" evidence="6">
    <location>
        <begin position="166"/>
        <end position="183"/>
    </location>
</feature>